<gene>
    <name evidence="5" type="ORF">NBRC110019_01920</name>
</gene>
<name>A0A9W6B2I5_9FLAO</name>
<proteinExistence type="inferred from homology"/>
<feature type="domain" description="Pirin N-terminal" evidence="3">
    <location>
        <begin position="72"/>
        <end position="180"/>
    </location>
</feature>
<evidence type="ECO:0000256" key="1">
    <source>
        <dbReference type="ARBA" id="ARBA00008416"/>
    </source>
</evidence>
<dbReference type="AlphaFoldDB" id="A0A9W6B2I5"/>
<dbReference type="Proteomes" id="UP001143545">
    <property type="component" value="Unassembled WGS sequence"/>
</dbReference>
<dbReference type="InterPro" id="IPR012093">
    <property type="entry name" value="Pirin"/>
</dbReference>
<dbReference type="InterPro" id="IPR041602">
    <property type="entry name" value="Quercetinase_C"/>
</dbReference>
<dbReference type="InterPro" id="IPR014710">
    <property type="entry name" value="RmlC-like_jellyroll"/>
</dbReference>
<dbReference type="InterPro" id="IPR011051">
    <property type="entry name" value="RmlC_Cupin_sf"/>
</dbReference>
<evidence type="ECO:0000259" key="4">
    <source>
        <dbReference type="Pfam" id="PF17954"/>
    </source>
</evidence>
<protein>
    <recommendedName>
        <fullName evidence="7">Pirin</fullName>
    </recommendedName>
</protein>
<dbReference type="PANTHER" id="PTHR43212:SF3">
    <property type="entry name" value="QUERCETIN 2,3-DIOXYGENASE"/>
    <property type="match status" value="1"/>
</dbReference>
<dbReference type="PANTHER" id="PTHR43212">
    <property type="entry name" value="QUERCETIN 2,3-DIOXYGENASE"/>
    <property type="match status" value="1"/>
</dbReference>
<accession>A0A9W6B2I5</accession>
<feature type="domain" description="Quercetin 2,3-dioxygenase C-terminal cupin" evidence="4">
    <location>
        <begin position="208"/>
        <end position="294"/>
    </location>
</feature>
<dbReference type="CDD" id="cd02910">
    <property type="entry name" value="cupin_Yhhw_N"/>
    <property type="match status" value="1"/>
</dbReference>
<dbReference type="Pfam" id="PF02678">
    <property type="entry name" value="Pirin"/>
    <property type="match status" value="1"/>
</dbReference>
<dbReference type="Gene3D" id="2.60.120.10">
    <property type="entry name" value="Jelly Rolls"/>
    <property type="match status" value="2"/>
</dbReference>
<dbReference type="InterPro" id="IPR003829">
    <property type="entry name" value="Pirin_N_dom"/>
</dbReference>
<evidence type="ECO:0000313" key="5">
    <source>
        <dbReference type="EMBL" id="GLB51153.1"/>
    </source>
</evidence>
<dbReference type="Pfam" id="PF17954">
    <property type="entry name" value="Pirin_C_2"/>
    <property type="match status" value="1"/>
</dbReference>
<reference evidence="5" key="1">
    <citation type="submission" date="2022-07" db="EMBL/GenBank/DDBJ databases">
        <title>Taxonomy of Novel Oxalotrophic and Methylotrophic Bacteria.</title>
        <authorList>
            <person name="Sahin N."/>
            <person name="Tani A."/>
        </authorList>
    </citation>
    <scope>NUCLEOTIDE SEQUENCE</scope>
    <source>
        <strain evidence="5">AM327</strain>
    </source>
</reference>
<comment type="caution">
    <text evidence="5">The sequence shown here is derived from an EMBL/GenBank/DDBJ whole genome shotgun (WGS) entry which is preliminary data.</text>
</comment>
<sequence length="298" mass="34271">MYKNDNIMKRNDFTSKLLSTTTVIAPAMRRAKNVKLKNSDYDKMLQQVVFNHLPNKKYRTMNTILHKAATRGHANHGWLDSHHTFSFANYHNPERMNFGILRVLNDDTVAAGMGFGTHPHDNMEIISIPLEGDLEHKDSMGNTTTIKQGDIQVMSAGTGVFHSEYNKNKDKEVRFLQIWLFPKKKNVTPRYDQITLTHSDTKNKLYQILSPNAEDEGVWIHQDAWFHLGTFEKGISDTYKIKKEGNGVYVFVLEGEIIINNESLSKRDGYGIWDVNSFDFTTQTDNTKLLLMEVPMKL</sequence>
<dbReference type="SUPFAM" id="SSF51182">
    <property type="entry name" value="RmlC-like cupins"/>
    <property type="match status" value="1"/>
</dbReference>
<dbReference type="EMBL" id="BRVP01000001">
    <property type="protein sequence ID" value="GLB51153.1"/>
    <property type="molecule type" value="Genomic_DNA"/>
</dbReference>
<evidence type="ECO:0008006" key="7">
    <source>
        <dbReference type="Google" id="ProtNLM"/>
    </source>
</evidence>
<organism evidence="5 6">
    <name type="scientific">Neptunitalea chrysea</name>
    <dbReference type="NCBI Taxonomy" id="1647581"/>
    <lineage>
        <taxon>Bacteria</taxon>
        <taxon>Pseudomonadati</taxon>
        <taxon>Bacteroidota</taxon>
        <taxon>Flavobacteriia</taxon>
        <taxon>Flavobacteriales</taxon>
        <taxon>Flavobacteriaceae</taxon>
        <taxon>Neptunitalea</taxon>
    </lineage>
</organism>
<comment type="similarity">
    <text evidence="1 2">Belongs to the pirin family.</text>
</comment>
<keyword evidence="6" id="KW-1185">Reference proteome</keyword>
<evidence type="ECO:0000259" key="3">
    <source>
        <dbReference type="Pfam" id="PF02678"/>
    </source>
</evidence>
<evidence type="ECO:0000256" key="2">
    <source>
        <dbReference type="RuleBase" id="RU003457"/>
    </source>
</evidence>
<evidence type="ECO:0000313" key="6">
    <source>
        <dbReference type="Proteomes" id="UP001143545"/>
    </source>
</evidence>